<dbReference type="EMBL" id="CP000927">
    <property type="protein sequence ID" value="ABZ71253.1"/>
    <property type="molecule type" value="Genomic_DNA"/>
</dbReference>
<dbReference type="Gene3D" id="2.60.120.1440">
    <property type="match status" value="1"/>
</dbReference>
<evidence type="ECO:0000259" key="3">
    <source>
        <dbReference type="Pfam" id="PF16220"/>
    </source>
</evidence>
<dbReference type="InterPro" id="IPR006860">
    <property type="entry name" value="FecR"/>
</dbReference>
<feature type="transmembrane region" description="Helical" evidence="1">
    <location>
        <begin position="92"/>
        <end position="112"/>
    </location>
</feature>
<name>B0T7R5_CAUSK</name>
<dbReference type="HOGENOM" id="CLU_050192_0_1_5"/>
<keyword evidence="1" id="KW-0472">Membrane</keyword>
<dbReference type="eggNOG" id="COG3712">
    <property type="taxonomic scope" value="Bacteria"/>
</dbReference>
<keyword evidence="1" id="KW-1133">Transmembrane helix</keyword>
<dbReference type="STRING" id="366602.Caul_2125"/>
<sequence length="333" mass="36263">MLDRLASLFEAKPRTAEDWVVRLGRPDSPRSTLAAFERWLAADPKNLADYQDAKGLLRDTRDLRAEFIGELNFIPPAPTAARRREKTGWTPVALAGGLVAAVLAVAIAPTLIHRLQDPLAGAVTYTTAVGEIREVTLADGSVVTLDTATTLRAKVDGKFRRLALDKGGAYFAVAHDKAHPFQVALADRQVIVTGTHFATSLRDGRARVELLEGSVEVSQPRPSAEPVRLIPGDRVSYQVGDAVRREPRIDPVTAVAWRQRRLVFQDAALSEVLAELGRYTDARIRLADPALGRQRVTVMLPLDGRGTVIDRAAKVLPVMLKRTAPGEVVATAR</sequence>
<dbReference type="Pfam" id="PF16220">
    <property type="entry name" value="DUF4880"/>
    <property type="match status" value="1"/>
</dbReference>
<dbReference type="PANTHER" id="PTHR30273">
    <property type="entry name" value="PERIPLASMIC SIGNAL SENSOR AND SIGMA FACTOR ACTIVATOR FECR-RELATED"/>
    <property type="match status" value="1"/>
</dbReference>
<evidence type="ECO:0000256" key="1">
    <source>
        <dbReference type="SAM" id="Phobius"/>
    </source>
</evidence>
<dbReference type="PIRSF" id="PIRSF018266">
    <property type="entry name" value="FecR"/>
    <property type="match status" value="1"/>
</dbReference>
<evidence type="ECO:0000313" key="4">
    <source>
        <dbReference type="EMBL" id="ABZ71253.1"/>
    </source>
</evidence>
<dbReference type="KEGG" id="cak:Caul_2125"/>
<reference evidence="4" key="1">
    <citation type="submission" date="2008-01" db="EMBL/GenBank/DDBJ databases">
        <title>Complete sequence of chromosome of Caulobacter sp. K31.</title>
        <authorList>
            <consortium name="US DOE Joint Genome Institute"/>
            <person name="Copeland A."/>
            <person name="Lucas S."/>
            <person name="Lapidus A."/>
            <person name="Barry K."/>
            <person name="Glavina del Rio T."/>
            <person name="Dalin E."/>
            <person name="Tice H."/>
            <person name="Pitluck S."/>
            <person name="Bruce D."/>
            <person name="Goodwin L."/>
            <person name="Thompson L.S."/>
            <person name="Brettin T."/>
            <person name="Detter J.C."/>
            <person name="Han C."/>
            <person name="Schmutz J."/>
            <person name="Larimer F."/>
            <person name="Land M."/>
            <person name="Hauser L."/>
            <person name="Kyrpides N."/>
            <person name="Kim E."/>
            <person name="Stephens C."/>
            <person name="Richardson P."/>
        </authorList>
    </citation>
    <scope>NUCLEOTIDE SEQUENCE [LARGE SCALE GENOMIC DNA]</scope>
    <source>
        <strain evidence="4">K31</strain>
    </source>
</reference>
<evidence type="ECO:0000259" key="2">
    <source>
        <dbReference type="Pfam" id="PF04773"/>
    </source>
</evidence>
<dbReference type="GO" id="GO:0016989">
    <property type="term" value="F:sigma factor antagonist activity"/>
    <property type="evidence" value="ECO:0007669"/>
    <property type="project" value="TreeGrafter"/>
</dbReference>
<dbReference type="Gene3D" id="3.55.50.30">
    <property type="match status" value="1"/>
</dbReference>
<gene>
    <name evidence="4" type="ordered locus">Caul_2125</name>
</gene>
<dbReference type="InterPro" id="IPR012373">
    <property type="entry name" value="Ferrdict_sens_TM"/>
</dbReference>
<keyword evidence="1" id="KW-0812">Transmembrane</keyword>
<feature type="domain" description="FecR protein" evidence="2">
    <location>
        <begin position="124"/>
        <end position="216"/>
    </location>
</feature>
<organism evidence="4">
    <name type="scientific">Caulobacter sp. (strain K31)</name>
    <dbReference type="NCBI Taxonomy" id="366602"/>
    <lineage>
        <taxon>Bacteria</taxon>
        <taxon>Pseudomonadati</taxon>
        <taxon>Pseudomonadota</taxon>
        <taxon>Alphaproteobacteria</taxon>
        <taxon>Caulobacterales</taxon>
        <taxon>Caulobacteraceae</taxon>
        <taxon>Caulobacter</taxon>
    </lineage>
</organism>
<dbReference type="InterPro" id="IPR032623">
    <property type="entry name" value="FecR_N"/>
</dbReference>
<accession>B0T7R5</accession>
<dbReference type="Pfam" id="PF04773">
    <property type="entry name" value="FecR"/>
    <property type="match status" value="1"/>
</dbReference>
<feature type="domain" description="FecR N-terminal" evidence="3">
    <location>
        <begin position="16"/>
        <end position="54"/>
    </location>
</feature>
<dbReference type="OrthoDB" id="636724at2"/>
<proteinExistence type="predicted"/>
<dbReference type="PANTHER" id="PTHR30273:SF2">
    <property type="entry name" value="PROTEIN FECR"/>
    <property type="match status" value="1"/>
</dbReference>
<protein>
    <submittedName>
        <fullName evidence="4">Anti-FecI sigma factor, FecR</fullName>
    </submittedName>
</protein>
<dbReference type="AlphaFoldDB" id="B0T7R5"/>